<evidence type="ECO:0000313" key="3">
    <source>
        <dbReference type="Proteomes" id="UP000581769"/>
    </source>
</evidence>
<reference evidence="2 3" key="1">
    <citation type="submission" date="2020-08" db="EMBL/GenBank/DDBJ databases">
        <title>Sequencing the genomes of 1000 actinobacteria strains.</title>
        <authorList>
            <person name="Klenk H.-P."/>
        </authorList>
    </citation>
    <scope>NUCLEOTIDE SEQUENCE [LARGE SCALE GENOMIC DNA]</scope>
    <source>
        <strain evidence="2 3">DSM 45859</strain>
    </source>
</reference>
<evidence type="ECO:0000259" key="1">
    <source>
        <dbReference type="Pfam" id="PF07969"/>
    </source>
</evidence>
<name>A0A840IMT3_9PSEU</name>
<dbReference type="Gene3D" id="2.30.40.10">
    <property type="entry name" value="Urease, subunit C, domain 1"/>
    <property type="match status" value="1"/>
</dbReference>
<dbReference type="AlphaFoldDB" id="A0A840IMT3"/>
<dbReference type="InterPro" id="IPR032466">
    <property type="entry name" value="Metal_Hydrolase"/>
</dbReference>
<evidence type="ECO:0000313" key="2">
    <source>
        <dbReference type="EMBL" id="MBB4682879.1"/>
    </source>
</evidence>
<keyword evidence="3" id="KW-1185">Reference proteome</keyword>
<dbReference type="Gene3D" id="3.30.1490.130">
    <property type="entry name" value="D-aminoacylase. Domain 3"/>
    <property type="match status" value="1"/>
</dbReference>
<dbReference type="PANTHER" id="PTHR11647">
    <property type="entry name" value="HYDRANTOINASE/DIHYDROPYRIMIDINASE FAMILY MEMBER"/>
    <property type="match status" value="1"/>
</dbReference>
<gene>
    <name evidence="2" type="ORF">BJY18_000364</name>
</gene>
<dbReference type="SUPFAM" id="SSF51338">
    <property type="entry name" value="Composite domain of metallo-dependent hydrolases"/>
    <property type="match status" value="1"/>
</dbReference>
<dbReference type="GO" id="GO:0016811">
    <property type="term" value="F:hydrolase activity, acting on carbon-nitrogen (but not peptide) bonds, in linear amides"/>
    <property type="evidence" value="ECO:0007669"/>
    <property type="project" value="InterPro"/>
</dbReference>
<dbReference type="InterPro" id="IPR050378">
    <property type="entry name" value="Metallo-dep_Hydrolases_sf"/>
</dbReference>
<dbReference type="InterPro" id="IPR013108">
    <property type="entry name" value="Amidohydro_3"/>
</dbReference>
<comment type="caution">
    <text evidence="2">The sequence shown here is derived from an EMBL/GenBank/DDBJ whole genome shotgun (WGS) entry which is preliminary data.</text>
</comment>
<sequence length="491" mass="51423">MQTLVRGGRVVDPAGGFEGPADVLVTDGRIAAVGPGLEAPPGAEIVEADGLVVGPGFVDLHSHVHSIAGQRLQAMDGVTTALDLEAGVMPLERAYAEAGAAGRPLHYGFSASWGGARAQVLAGIAPDARIESSLAVLGNPRWQRSSSPRELAEWLSLLEGEIAAGALGIGILMGYAPATDPAEFVAVARLAAKAGVPTYTHVRELIEVDPDTPVDGSAEIADVAAETGAAMHHCHVNSTSGHHIERVLATLDKSRRAGSRVTVEAYPYGAGSTAVGAAFISPERLRLKGLGPASVVLLESGERIADEARLRQVRADDPGAPCILEFLDERSERDRGLLREALAFPDSIVASDAMPVYWPDGRHESTEWPLPPGGTTHPRTAGTFAKTLRLMVRETGSWTWLEAFRRCSYLPARILDDVAPAARAKGHLAVGADADLVVLDPAVITDTATFSDPTRPSLGVRHLFVGGEPVVADGVLRAGALPGAPLRGEPR</sequence>
<accession>A0A840IMT3</accession>
<dbReference type="InterPro" id="IPR011059">
    <property type="entry name" value="Metal-dep_hydrolase_composite"/>
</dbReference>
<protein>
    <submittedName>
        <fullName evidence="2">Cytosine/adenosine deaminase-related metal-dependent hydrolase</fullName>
    </submittedName>
</protein>
<dbReference type="PANTHER" id="PTHR11647:SF1">
    <property type="entry name" value="COLLAPSIN RESPONSE MEDIATOR PROTEIN"/>
    <property type="match status" value="1"/>
</dbReference>
<dbReference type="Gene3D" id="3.20.20.140">
    <property type="entry name" value="Metal-dependent hydrolases"/>
    <property type="match status" value="1"/>
</dbReference>
<dbReference type="Pfam" id="PF07969">
    <property type="entry name" value="Amidohydro_3"/>
    <property type="match status" value="1"/>
</dbReference>
<dbReference type="InterPro" id="IPR023100">
    <property type="entry name" value="D-aminoacylase_insert_dom_sf"/>
</dbReference>
<dbReference type="EMBL" id="JACHMG010000001">
    <property type="protein sequence ID" value="MBB4682879.1"/>
    <property type="molecule type" value="Genomic_DNA"/>
</dbReference>
<keyword evidence="2" id="KW-0378">Hydrolase</keyword>
<dbReference type="SUPFAM" id="SSF51556">
    <property type="entry name" value="Metallo-dependent hydrolases"/>
    <property type="match status" value="1"/>
</dbReference>
<dbReference type="Proteomes" id="UP000581769">
    <property type="component" value="Unassembled WGS sequence"/>
</dbReference>
<proteinExistence type="predicted"/>
<organism evidence="2 3">
    <name type="scientific">Amycolatopsis jiangsuensis</name>
    <dbReference type="NCBI Taxonomy" id="1181879"/>
    <lineage>
        <taxon>Bacteria</taxon>
        <taxon>Bacillati</taxon>
        <taxon>Actinomycetota</taxon>
        <taxon>Actinomycetes</taxon>
        <taxon>Pseudonocardiales</taxon>
        <taxon>Pseudonocardiaceae</taxon>
        <taxon>Amycolatopsis</taxon>
    </lineage>
</organism>
<dbReference type="NCBIfam" id="NF006560">
    <property type="entry name" value="PRK09061.1"/>
    <property type="match status" value="1"/>
</dbReference>
<feature type="domain" description="Amidohydrolase 3" evidence="1">
    <location>
        <begin position="392"/>
        <end position="471"/>
    </location>
</feature>